<feature type="region of interest" description="Disordered" evidence="1">
    <location>
        <begin position="1"/>
        <end position="24"/>
    </location>
</feature>
<feature type="compositionally biased region" description="Polar residues" evidence="1">
    <location>
        <begin position="1"/>
        <end position="14"/>
    </location>
</feature>
<accession>A0ABY4BZP9</accession>
<keyword evidence="2" id="KW-0812">Transmembrane</keyword>
<feature type="transmembrane region" description="Helical" evidence="2">
    <location>
        <begin position="117"/>
        <end position="138"/>
    </location>
</feature>
<name>A0ABY4BZP9_9MICO</name>
<sequence length="146" mass="15189">MEYASADTSNLNSGGSAGRNPATRSRTSRWYFPAVGIVAAAAVVTSVFLPQPAAGLVLVVAAIVVGVIDFIARKSSGGSPLSPPLSRRAVVYVAAVAVVLVGSLVVAWTLLRPGDSQWFVWMLGAFVFAVVASGVWVAEERTDRIA</sequence>
<dbReference type="Proteomes" id="UP000832097">
    <property type="component" value="Chromosome"/>
</dbReference>
<evidence type="ECO:0000313" key="3">
    <source>
        <dbReference type="EMBL" id="UOE43166.1"/>
    </source>
</evidence>
<feature type="transmembrane region" description="Helical" evidence="2">
    <location>
        <begin position="55"/>
        <end position="72"/>
    </location>
</feature>
<feature type="transmembrane region" description="Helical" evidence="2">
    <location>
        <begin position="92"/>
        <end position="111"/>
    </location>
</feature>
<dbReference type="RefSeq" id="WP_243554130.1">
    <property type="nucleotide sequence ID" value="NZ_CP094528.1"/>
</dbReference>
<reference evidence="3 4" key="1">
    <citation type="submission" date="2022-03" db="EMBL/GenBank/DDBJ databases">
        <title>Mucilaginibacter sp. isolated from the gut of Protaetia brevitarsis seulensis larvae.</title>
        <authorList>
            <person name="Won M."/>
            <person name="Kim S.-J."/>
            <person name="Kwon S.-W."/>
        </authorList>
    </citation>
    <scope>NUCLEOTIDE SEQUENCE [LARGE SCALE GENOMIC DNA]</scope>
    <source>
        <strain evidence="3 4">CFWR-12</strain>
    </source>
</reference>
<evidence type="ECO:0000313" key="4">
    <source>
        <dbReference type="Proteomes" id="UP000832097"/>
    </source>
</evidence>
<keyword evidence="4" id="KW-1185">Reference proteome</keyword>
<protein>
    <submittedName>
        <fullName evidence="3">Uncharacterized protein</fullName>
    </submittedName>
</protein>
<evidence type="ECO:0000256" key="2">
    <source>
        <dbReference type="SAM" id="Phobius"/>
    </source>
</evidence>
<keyword evidence="2" id="KW-0472">Membrane</keyword>
<gene>
    <name evidence="3" type="ORF">MTO99_13340</name>
</gene>
<feature type="transmembrane region" description="Helical" evidence="2">
    <location>
        <begin position="30"/>
        <end position="49"/>
    </location>
</feature>
<dbReference type="EMBL" id="CP094528">
    <property type="protein sequence ID" value="UOE43166.1"/>
    <property type="molecule type" value="Genomic_DNA"/>
</dbReference>
<keyword evidence="2" id="KW-1133">Transmembrane helix</keyword>
<organism evidence="3 4">
    <name type="scientific">Agromyces larvae</name>
    <dbReference type="NCBI Taxonomy" id="2929802"/>
    <lineage>
        <taxon>Bacteria</taxon>
        <taxon>Bacillati</taxon>
        <taxon>Actinomycetota</taxon>
        <taxon>Actinomycetes</taxon>
        <taxon>Micrococcales</taxon>
        <taxon>Microbacteriaceae</taxon>
        <taxon>Agromyces</taxon>
    </lineage>
</organism>
<evidence type="ECO:0000256" key="1">
    <source>
        <dbReference type="SAM" id="MobiDB-lite"/>
    </source>
</evidence>
<proteinExistence type="predicted"/>